<protein>
    <recommendedName>
        <fullName evidence="4">Prohead serine protease domain-containing protein</fullName>
    </recommendedName>
</protein>
<evidence type="ECO:0000313" key="5">
    <source>
        <dbReference type="EMBL" id="OSP88827.1"/>
    </source>
</evidence>
<proteinExistence type="predicted"/>
<dbReference type="Pfam" id="PF04586">
    <property type="entry name" value="Peptidase_S78"/>
    <property type="match status" value="1"/>
</dbReference>
<dbReference type="NCBIfam" id="TIGR01543">
    <property type="entry name" value="proheadase_HK97"/>
    <property type="match status" value="1"/>
</dbReference>
<keyword evidence="3" id="KW-0378">Hydrolase</keyword>
<gene>
    <name evidence="5" type="ORF">B9D04_09560</name>
</gene>
<reference evidence="5 6" key="1">
    <citation type="submission" date="2017-04" db="EMBL/GenBank/DDBJ databases">
        <title>The genome sequence of Weissella cibaria isolated from wild Drosophila.</title>
        <authorList>
            <person name="Ricks N.J."/>
            <person name="Carroll C."/>
            <person name="Walters A."/>
            <person name="Newell P.D."/>
            <person name="Chaston J.M."/>
        </authorList>
    </citation>
    <scope>NUCLEOTIDE SEQUENCE [LARGE SCALE GENOMIC DNA]</scope>
    <source>
        <strain evidence="5 6">DmW_103</strain>
    </source>
</reference>
<keyword evidence="2" id="KW-0645">Protease</keyword>
<keyword evidence="1" id="KW-1188">Viral release from host cell</keyword>
<accession>A0A1X4JJ81</accession>
<comment type="caution">
    <text evidence="5">The sequence shown here is derived from an EMBL/GenBank/DDBJ whole genome shotgun (WGS) entry which is preliminary data.</text>
</comment>
<organism evidence="5 6">
    <name type="scientific">Weissella cibaria</name>
    <dbReference type="NCBI Taxonomy" id="137591"/>
    <lineage>
        <taxon>Bacteria</taxon>
        <taxon>Bacillati</taxon>
        <taxon>Bacillota</taxon>
        <taxon>Bacilli</taxon>
        <taxon>Lactobacillales</taxon>
        <taxon>Lactobacillaceae</taxon>
        <taxon>Weissella</taxon>
    </lineage>
</organism>
<sequence length="182" mass="20057">MVQSRIKDLTLKSVDDESAGFSFTGYLSTFGNTDRDGDVIEAKAFDAWVKEHPVVPMLFNHDRNKVMGKLSLSVDDKGLRVVGEFNEADPEAVNVHALIKMGALDSMSVGMAIKDYEPLDPDRPFGGWLIKQADVYEGSVVTIPANGEALIDNVKSLDDGERQELEALRLEKRRAEILGGFN</sequence>
<dbReference type="Proteomes" id="UP000193588">
    <property type="component" value="Unassembled WGS sequence"/>
</dbReference>
<evidence type="ECO:0000256" key="1">
    <source>
        <dbReference type="ARBA" id="ARBA00022612"/>
    </source>
</evidence>
<evidence type="ECO:0000259" key="4">
    <source>
        <dbReference type="Pfam" id="PF04586"/>
    </source>
</evidence>
<dbReference type="GO" id="GO:0008233">
    <property type="term" value="F:peptidase activity"/>
    <property type="evidence" value="ECO:0007669"/>
    <property type="project" value="UniProtKB-KW"/>
</dbReference>
<evidence type="ECO:0000256" key="3">
    <source>
        <dbReference type="ARBA" id="ARBA00022801"/>
    </source>
</evidence>
<dbReference type="GO" id="GO:0006508">
    <property type="term" value="P:proteolysis"/>
    <property type="evidence" value="ECO:0007669"/>
    <property type="project" value="UniProtKB-KW"/>
</dbReference>
<dbReference type="RefSeq" id="WP_085639648.1">
    <property type="nucleotide sequence ID" value="NZ_NDXJ01000015.1"/>
</dbReference>
<dbReference type="AlphaFoldDB" id="A0A1X4JJ81"/>
<evidence type="ECO:0000256" key="2">
    <source>
        <dbReference type="ARBA" id="ARBA00022670"/>
    </source>
</evidence>
<dbReference type="SUPFAM" id="SSF50789">
    <property type="entry name" value="Herpes virus serine proteinase, assemblin"/>
    <property type="match status" value="1"/>
</dbReference>
<evidence type="ECO:0000313" key="6">
    <source>
        <dbReference type="Proteomes" id="UP000193588"/>
    </source>
</evidence>
<dbReference type="EMBL" id="NDXJ01000015">
    <property type="protein sequence ID" value="OSP88827.1"/>
    <property type="molecule type" value="Genomic_DNA"/>
</dbReference>
<name>A0A1X4JJ81_9LACO</name>
<feature type="domain" description="Prohead serine protease" evidence="4">
    <location>
        <begin position="9"/>
        <end position="156"/>
    </location>
</feature>
<dbReference type="InterPro" id="IPR054613">
    <property type="entry name" value="Peptidase_S78_dom"/>
</dbReference>
<dbReference type="InterPro" id="IPR006433">
    <property type="entry name" value="Prohead_protease"/>
</dbReference>